<organism evidence="1">
    <name type="scientific">Lepeophtheirus salmonis</name>
    <name type="common">Salmon louse</name>
    <name type="synonym">Caligus salmonis</name>
    <dbReference type="NCBI Taxonomy" id="72036"/>
    <lineage>
        <taxon>Eukaryota</taxon>
        <taxon>Metazoa</taxon>
        <taxon>Ecdysozoa</taxon>
        <taxon>Arthropoda</taxon>
        <taxon>Crustacea</taxon>
        <taxon>Multicrustacea</taxon>
        <taxon>Hexanauplia</taxon>
        <taxon>Copepoda</taxon>
        <taxon>Siphonostomatoida</taxon>
        <taxon>Caligidae</taxon>
        <taxon>Lepeophtheirus</taxon>
    </lineage>
</organism>
<dbReference type="EMBL" id="HACA01017099">
    <property type="protein sequence ID" value="CDW34460.1"/>
    <property type="molecule type" value="Transcribed_RNA"/>
</dbReference>
<sequence length="123" mass="14220">MVTGMLLLPRFRSQNMGSPKFAHIRELCNIEITKRTNIARLLTEKCLAPTPLKRTSVQLANVVFHESTEASLEWYADHGYPHLYQTALFIRLIREWWNCLNVKQLIAVVRLRDPSREAISGKS</sequence>
<dbReference type="AlphaFoldDB" id="A0A0K2U8S5"/>
<dbReference type="EMBL" id="HACA01017100">
    <property type="protein sequence ID" value="CDW34461.1"/>
    <property type="molecule type" value="Transcribed_RNA"/>
</dbReference>
<evidence type="ECO:0000313" key="1">
    <source>
        <dbReference type="EMBL" id="CDW34460.1"/>
    </source>
</evidence>
<reference evidence="1" key="1">
    <citation type="submission" date="2014-05" db="EMBL/GenBank/DDBJ databases">
        <authorList>
            <person name="Chronopoulou M."/>
        </authorList>
    </citation>
    <scope>NUCLEOTIDE SEQUENCE</scope>
    <source>
        <tissue evidence="1">Whole organism</tissue>
    </source>
</reference>
<protein>
    <submittedName>
        <fullName evidence="1">Putative LOC100205425 [Hydra vulgaris]</fullName>
    </submittedName>
</protein>
<proteinExistence type="predicted"/>
<name>A0A0K2U8S5_LEPSM</name>
<accession>A0A0K2U8S5</accession>